<evidence type="ECO:0000256" key="1">
    <source>
        <dbReference type="PROSITE-ProRule" id="PRU00235"/>
    </source>
</evidence>
<dbReference type="PANTHER" id="PTHR46337">
    <property type="entry name" value="RCC1-LIKE G EXCHANGING FACTOR-LIKE PROTEIN"/>
    <property type="match status" value="1"/>
</dbReference>
<dbReference type="AlphaFoldDB" id="A0AAF0JBL7"/>
<feature type="repeat" description="RCC1" evidence="1">
    <location>
        <begin position="141"/>
        <end position="193"/>
    </location>
</feature>
<dbReference type="GO" id="GO:0070131">
    <property type="term" value="P:positive regulation of mitochondrial translation"/>
    <property type="evidence" value="ECO:0007669"/>
    <property type="project" value="TreeGrafter"/>
</dbReference>
<dbReference type="InterPro" id="IPR000408">
    <property type="entry name" value="Reg_chr_condens"/>
</dbReference>
<dbReference type="GO" id="GO:0005743">
    <property type="term" value="C:mitochondrial inner membrane"/>
    <property type="evidence" value="ECO:0007669"/>
    <property type="project" value="TreeGrafter"/>
</dbReference>
<evidence type="ECO:0000313" key="3">
    <source>
        <dbReference type="Proteomes" id="UP001217754"/>
    </source>
</evidence>
<evidence type="ECO:0000313" key="2">
    <source>
        <dbReference type="EMBL" id="WFD40633.1"/>
    </source>
</evidence>
<dbReference type="InterPro" id="IPR053035">
    <property type="entry name" value="Mitochondrial_GEF_domain"/>
</dbReference>
<gene>
    <name evidence="2" type="ORF">MJAP1_003621</name>
</gene>
<name>A0AAF0JBL7_9BASI</name>
<dbReference type="RefSeq" id="XP_060123530.1">
    <property type="nucleotide sequence ID" value="XM_060267547.1"/>
</dbReference>
<keyword evidence="3" id="KW-1185">Reference proteome</keyword>
<dbReference type="SUPFAM" id="SSF50985">
    <property type="entry name" value="RCC1/BLIP-II"/>
    <property type="match status" value="2"/>
</dbReference>
<dbReference type="PROSITE" id="PS50012">
    <property type="entry name" value="RCC1_3"/>
    <property type="match status" value="1"/>
</dbReference>
<dbReference type="Gene3D" id="2.130.10.30">
    <property type="entry name" value="Regulator of chromosome condensation 1/beta-lactamase-inhibitor protein II"/>
    <property type="match status" value="1"/>
</dbReference>
<accession>A0AAF0JBL7</accession>
<dbReference type="GO" id="GO:0019843">
    <property type="term" value="F:rRNA binding"/>
    <property type="evidence" value="ECO:0007669"/>
    <property type="project" value="TreeGrafter"/>
</dbReference>
<dbReference type="GO" id="GO:0005085">
    <property type="term" value="F:guanyl-nucleotide exchange factor activity"/>
    <property type="evidence" value="ECO:0007669"/>
    <property type="project" value="TreeGrafter"/>
</dbReference>
<dbReference type="PANTHER" id="PTHR46337:SF1">
    <property type="entry name" value="RCC1-LIKE G EXCHANGING FACTOR-LIKE PROTEIN"/>
    <property type="match status" value="1"/>
</dbReference>
<reference evidence="2" key="1">
    <citation type="submission" date="2023-03" db="EMBL/GenBank/DDBJ databases">
        <title>Mating type loci evolution in Malassezia.</title>
        <authorList>
            <person name="Coelho M.A."/>
        </authorList>
    </citation>
    <scope>NUCLEOTIDE SEQUENCE</scope>
    <source>
        <strain evidence="2">CBS 9431</strain>
    </source>
</reference>
<dbReference type="Pfam" id="PF13540">
    <property type="entry name" value="RCC1_2"/>
    <property type="match status" value="1"/>
</dbReference>
<proteinExistence type="predicted"/>
<dbReference type="Proteomes" id="UP001217754">
    <property type="component" value="Chromosome 7"/>
</dbReference>
<organism evidence="2 3">
    <name type="scientific">Malassezia japonica</name>
    <dbReference type="NCBI Taxonomy" id="223818"/>
    <lineage>
        <taxon>Eukaryota</taxon>
        <taxon>Fungi</taxon>
        <taxon>Dikarya</taxon>
        <taxon>Basidiomycota</taxon>
        <taxon>Ustilaginomycotina</taxon>
        <taxon>Malasseziomycetes</taxon>
        <taxon>Malasseziales</taxon>
        <taxon>Malasseziaceae</taxon>
        <taxon>Malassezia</taxon>
    </lineage>
</organism>
<dbReference type="InterPro" id="IPR009091">
    <property type="entry name" value="RCC1/BLIP-II"/>
</dbReference>
<dbReference type="EMBL" id="CP119964">
    <property type="protein sequence ID" value="WFD40633.1"/>
    <property type="molecule type" value="Genomic_DNA"/>
</dbReference>
<sequence length="335" mass="35165">MERARAASVWYAGQWAAATRRQWVLRSAGVEGHAVAASVSHTLIACKDHVLAAGQNAAGELGGMPDATRWHTRRIEGAVQHVAAGSNFSWIGNSERMLACGTHNRGQLGALRADGALAHADVPRVSEIAAGLDHVVVRSGSEVWTCGLNTDGQLGRSDAGRYDSHMRRVALPDAERAASVRAGGDTSLALTENGRMFVWGNTEYGQALCDSGDQLRTPTAAPCDIPLADARLGGSFVVLRDDDGKVYTAGYGATATGAGIQRIKQVDLPHAHCIGAGLEMAAAATADGIYVWGLLRTPDGLRHIARPERIPTDGPGPQKVSALVCTRDALLALEA</sequence>
<dbReference type="GeneID" id="85227272"/>
<protein>
    <submittedName>
        <fullName evidence="2">Uncharacterized protein</fullName>
    </submittedName>
</protein>